<comment type="subcellular location">
    <subcellularLocation>
        <location evidence="1">Cell membrane</location>
        <topology evidence="1">Multi-pass membrane protein</topology>
    </subcellularLocation>
</comment>
<dbReference type="SMART" id="SM00382">
    <property type="entry name" value="AAA"/>
    <property type="match status" value="1"/>
</dbReference>
<evidence type="ECO:0000256" key="5">
    <source>
        <dbReference type="ARBA" id="ARBA00022989"/>
    </source>
</evidence>
<dbReference type="Pfam" id="PF00005">
    <property type="entry name" value="ABC_tran"/>
    <property type="match status" value="1"/>
</dbReference>
<dbReference type="EMBL" id="DWXZ01000053">
    <property type="protein sequence ID" value="HJB37015.1"/>
    <property type="molecule type" value="Genomic_DNA"/>
</dbReference>
<comment type="caution">
    <text evidence="10">The sequence shown here is derived from an EMBL/GenBank/DDBJ whole genome shotgun (WGS) entry which is preliminary data.</text>
</comment>
<dbReference type="SUPFAM" id="SSF52540">
    <property type="entry name" value="P-loop containing nucleoside triphosphate hydrolases"/>
    <property type="match status" value="1"/>
</dbReference>
<sequence>MKKREIRRPFVRQFYRRNKLNFVLAFAATVVMAFANLVISWLLQQIMDLMAGSGNTLSLGGICWVLLGIVATIILVGAVRAYALPRFFTRAMGQYKDYAYSQLLKKNISTFSRESTSTYLSALSNDANSIEVNYLEKLFDLVMDAILCVGAFLMMLWYSPLLTLIALVLSLLPLGASLVAGKHLARREQEVSRKNDSFLSMVKDGLTGFSVVKSFKAEKDILRLFSQSNAQAQEAKRRRMCLAQVLRSLGSVAGVAAQFGVFLVAAALALQGDGITPGVASVFLQLSGLSIMFLQEGPEMLANRRSALALMDKLADSLSQNVREEGAPIPKKLEEGIQVRDLSFSYQEGEEVLHRVNAQFQAGKSYALVGASGSGKSTLLNLLMAGHSGYSGEILYDGRELSTVSTQSLYELVSLVEQNVFVFNSTLRDNITMFRDFPSQQVQRAEELSGLAPIIQEKGEGYLCGENGSGLSGGQRQRVSIARCLLRHTPVLLVDEATASLDKETAFRISSSILDLEGLTRVVVTHSLDEALL</sequence>
<evidence type="ECO:0000256" key="7">
    <source>
        <dbReference type="SAM" id="Phobius"/>
    </source>
</evidence>
<dbReference type="InterPro" id="IPR017871">
    <property type="entry name" value="ABC_transporter-like_CS"/>
</dbReference>
<dbReference type="InterPro" id="IPR011527">
    <property type="entry name" value="ABC1_TM_dom"/>
</dbReference>
<dbReference type="Pfam" id="PF00664">
    <property type="entry name" value="ABC_membrane"/>
    <property type="match status" value="1"/>
</dbReference>
<evidence type="ECO:0000259" key="9">
    <source>
        <dbReference type="PROSITE" id="PS50929"/>
    </source>
</evidence>
<keyword evidence="4 10" id="KW-0067">ATP-binding</keyword>
<keyword evidence="3" id="KW-0547">Nucleotide-binding</keyword>
<evidence type="ECO:0000313" key="11">
    <source>
        <dbReference type="Proteomes" id="UP000824214"/>
    </source>
</evidence>
<dbReference type="PROSITE" id="PS50929">
    <property type="entry name" value="ABC_TM1F"/>
    <property type="match status" value="1"/>
</dbReference>
<dbReference type="AlphaFoldDB" id="A0A9D2LXB7"/>
<feature type="transmembrane region" description="Helical" evidence="7">
    <location>
        <begin position="245"/>
        <end position="269"/>
    </location>
</feature>
<dbReference type="InterPro" id="IPR003593">
    <property type="entry name" value="AAA+_ATPase"/>
</dbReference>
<dbReference type="PANTHER" id="PTHR43394">
    <property type="entry name" value="ATP-DEPENDENT PERMEASE MDL1, MITOCHONDRIAL"/>
    <property type="match status" value="1"/>
</dbReference>
<feature type="transmembrane region" description="Helical" evidence="7">
    <location>
        <begin position="164"/>
        <end position="185"/>
    </location>
</feature>
<feature type="transmembrane region" description="Helical" evidence="7">
    <location>
        <begin position="20"/>
        <end position="39"/>
    </location>
</feature>
<feature type="transmembrane region" description="Helical" evidence="7">
    <location>
        <begin position="138"/>
        <end position="158"/>
    </location>
</feature>
<reference evidence="10" key="1">
    <citation type="journal article" date="2021" name="PeerJ">
        <title>Extensive microbial diversity within the chicken gut microbiome revealed by metagenomics and culture.</title>
        <authorList>
            <person name="Gilroy R."/>
            <person name="Ravi A."/>
            <person name="Getino M."/>
            <person name="Pursley I."/>
            <person name="Horton D.L."/>
            <person name="Alikhan N.F."/>
            <person name="Baker D."/>
            <person name="Gharbi K."/>
            <person name="Hall N."/>
            <person name="Watson M."/>
            <person name="Adriaenssens E.M."/>
            <person name="Foster-Nyarko E."/>
            <person name="Jarju S."/>
            <person name="Secka A."/>
            <person name="Antonio M."/>
            <person name="Oren A."/>
            <person name="Chaudhuri R.R."/>
            <person name="La Ragione R."/>
            <person name="Hildebrand F."/>
            <person name="Pallen M.J."/>
        </authorList>
    </citation>
    <scope>NUCLEOTIDE SEQUENCE</scope>
    <source>
        <strain evidence="10">ChiBcolR8-3208</strain>
    </source>
</reference>
<feature type="domain" description="ABC transmembrane type-1" evidence="9">
    <location>
        <begin position="23"/>
        <end position="306"/>
    </location>
</feature>
<keyword evidence="5 7" id="KW-1133">Transmembrane helix</keyword>
<dbReference type="Proteomes" id="UP000824214">
    <property type="component" value="Unassembled WGS sequence"/>
</dbReference>
<feature type="non-terminal residue" evidence="10">
    <location>
        <position position="533"/>
    </location>
</feature>
<evidence type="ECO:0000256" key="3">
    <source>
        <dbReference type="ARBA" id="ARBA00022741"/>
    </source>
</evidence>
<feature type="transmembrane region" description="Helical" evidence="7">
    <location>
        <begin position="59"/>
        <end position="83"/>
    </location>
</feature>
<keyword evidence="6 7" id="KW-0472">Membrane</keyword>
<dbReference type="InterPro" id="IPR003439">
    <property type="entry name" value="ABC_transporter-like_ATP-bd"/>
</dbReference>
<dbReference type="InterPro" id="IPR027417">
    <property type="entry name" value="P-loop_NTPase"/>
</dbReference>
<dbReference type="GO" id="GO:0005886">
    <property type="term" value="C:plasma membrane"/>
    <property type="evidence" value="ECO:0007669"/>
    <property type="project" value="UniProtKB-SubCell"/>
</dbReference>
<reference evidence="10" key="2">
    <citation type="submission" date="2021-04" db="EMBL/GenBank/DDBJ databases">
        <authorList>
            <person name="Gilroy R."/>
        </authorList>
    </citation>
    <scope>NUCLEOTIDE SEQUENCE</scope>
    <source>
        <strain evidence="10">ChiBcolR8-3208</strain>
    </source>
</reference>
<evidence type="ECO:0000256" key="4">
    <source>
        <dbReference type="ARBA" id="ARBA00022840"/>
    </source>
</evidence>
<dbReference type="GO" id="GO:0016887">
    <property type="term" value="F:ATP hydrolysis activity"/>
    <property type="evidence" value="ECO:0007669"/>
    <property type="project" value="InterPro"/>
</dbReference>
<name>A0A9D2LXB7_9FIRM</name>
<dbReference type="SUPFAM" id="SSF90123">
    <property type="entry name" value="ABC transporter transmembrane region"/>
    <property type="match status" value="1"/>
</dbReference>
<proteinExistence type="predicted"/>
<accession>A0A9D2LXB7</accession>
<dbReference type="Gene3D" id="1.20.1560.10">
    <property type="entry name" value="ABC transporter type 1, transmembrane domain"/>
    <property type="match status" value="1"/>
</dbReference>
<organism evidence="10 11">
    <name type="scientific">Candidatus Acutalibacter ornithocaccae</name>
    <dbReference type="NCBI Taxonomy" id="2838416"/>
    <lineage>
        <taxon>Bacteria</taxon>
        <taxon>Bacillati</taxon>
        <taxon>Bacillota</taxon>
        <taxon>Clostridia</taxon>
        <taxon>Eubacteriales</taxon>
        <taxon>Acutalibacteraceae</taxon>
        <taxon>Acutalibacter</taxon>
    </lineage>
</organism>
<evidence type="ECO:0000256" key="2">
    <source>
        <dbReference type="ARBA" id="ARBA00022692"/>
    </source>
</evidence>
<dbReference type="GO" id="GO:0005524">
    <property type="term" value="F:ATP binding"/>
    <property type="evidence" value="ECO:0007669"/>
    <property type="project" value="UniProtKB-KW"/>
</dbReference>
<dbReference type="PANTHER" id="PTHR43394:SF1">
    <property type="entry name" value="ATP-BINDING CASSETTE SUB-FAMILY B MEMBER 10, MITOCHONDRIAL"/>
    <property type="match status" value="1"/>
</dbReference>
<protein>
    <submittedName>
        <fullName evidence="10">ABC transporter ATP-binding protein/permease</fullName>
    </submittedName>
</protein>
<dbReference type="CDD" id="cd07346">
    <property type="entry name" value="ABC_6TM_exporters"/>
    <property type="match status" value="1"/>
</dbReference>
<dbReference type="GO" id="GO:0015421">
    <property type="term" value="F:ABC-type oligopeptide transporter activity"/>
    <property type="evidence" value="ECO:0007669"/>
    <property type="project" value="TreeGrafter"/>
</dbReference>
<gene>
    <name evidence="10" type="ORF">H9942_02975</name>
</gene>
<dbReference type="PROSITE" id="PS00211">
    <property type="entry name" value="ABC_TRANSPORTER_1"/>
    <property type="match status" value="1"/>
</dbReference>
<dbReference type="InterPro" id="IPR036640">
    <property type="entry name" value="ABC1_TM_sf"/>
</dbReference>
<dbReference type="Gene3D" id="3.40.50.300">
    <property type="entry name" value="P-loop containing nucleotide triphosphate hydrolases"/>
    <property type="match status" value="1"/>
</dbReference>
<keyword evidence="2 7" id="KW-0812">Transmembrane</keyword>
<dbReference type="InterPro" id="IPR039421">
    <property type="entry name" value="Type_1_exporter"/>
</dbReference>
<evidence type="ECO:0000256" key="6">
    <source>
        <dbReference type="ARBA" id="ARBA00023136"/>
    </source>
</evidence>
<evidence type="ECO:0000256" key="1">
    <source>
        <dbReference type="ARBA" id="ARBA00004651"/>
    </source>
</evidence>
<feature type="domain" description="ABC transporter" evidence="8">
    <location>
        <begin position="337"/>
        <end position="533"/>
    </location>
</feature>
<evidence type="ECO:0000313" key="10">
    <source>
        <dbReference type="EMBL" id="HJB37015.1"/>
    </source>
</evidence>
<evidence type="ECO:0000259" key="8">
    <source>
        <dbReference type="PROSITE" id="PS50893"/>
    </source>
</evidence>
<dbReference type="PROSITE" id="PS50893">
    <property type="entry name" value="ABC_TRANSPORTER_2"/>
    <property type="match status" value="1"/>
</dbReference>